<dbReference type="InterPro" id="IPR027417">
    <property type="entry name" value="P-loop_NTPase"/>
</dbReference>
<reference evidence="5" key="1">
    <citation type="journal article" date="2019" name="Int. J. Syst. Evol. Microbiol.">
        <title>The Global Catalogue of Microorganisms (GCM) 10K type strain sequencing project: providing services to taxonomists for standard genome sequencing and annotation.</title>
        <authorList>
            <consortium name="The Broad Institute Genomics Platform"/>
            <consortium name="The Broad Institute Genome Sequencing Center for Infectious Disease"/>
            <person name="Wu L."/>
            <person name="Ma J."/>
        </authorList>
    </citation>
    <scope>NUCLEOTIDE SEQUENCE [LARGE SCALE GENOMIC DNA]</scope>
    <source>
        <strain evidence="5">CCUG 61948</strain>
    </source>
</reference>
<evidence type="ECO:0000256" key="1">
    <source>
        <dbReference type="ARBA" id="ARBA00022741"/>
    </source>
</evidence>
<dbReference type="Pfam" id="PF00005">
    <property type="entry name" value="ABC_tran"/>
    <property type="match status" value="1"/>
</dbReference>
<evidence type="ECO:0000259" key="3">
    <source>
        <dbReference type="PROSITE" id="PS50893"/>
    </source>
</evidence>
<feature type="domain" description="ABC transporter" evidence="3">
    <location>
        <begin position="184"/>
        <end position="410"/>
    </location>
</feature>
<dbReference type="InterPro" id="IPR003439">
    <property type="entry name" value="ABC_transporter-like_ATP-bd"/>
</dbReference>
<accession>A0ABW3B1U1</accession>
<gene>
    <name evidence="4" type="ORF">ACFQZJ_04965</name>
</gene>
<dbReference type="InterPro" id="IPR003593">
    <property type="entry name" value="AAA+_ATPase"/>
</dbReference>
<protein>
    <submittedName>
        <fullName evidence="4">ATP-binding cassette domain-containing protein</fullName>
    </submittedName>
</protein>
<dbReference type="PANTHER" id="PTHR43158">
    <property type="entry name" value="SKFA PEPTIDE EXPORT ATP-BINDING PROTEIN SKFE"/>
    <property type="match status" value="1"/>
</dbReference>
<evidence type="ECO:0000256" key="2">
    <source>
        <dbReference type="ARBA" id="ARBA00022840"/>
    </source>
</evidence>
<proteinExistence type="predicted"/>
<dbReference type="Proteomes" id="UP001597012">
    <property type="component" value="Unassembled WGS sequence"/>
</dbReference>
<dbReference type="SUPFAM" id="SSF52540">
    <property type="entry name" value="P-loop containing nucleoside triphosphate hydrolases"/>
    <property type="match status" value="2"/>
</dbReference>
<dbReference type="GO" id="GO:0005524">
    <property type="term" value="F:ATP binding"/>
    <property type="evidence" value="ECO:0007669"/>
    <property type="project" value="UniProtKB-KW"/>
</dbReference>
<dbReference type="Gene3D" id="3.40.50.300">
    <property type="entry name" value="P-loop containing nucleotide triphosphate hydrolases"/>
    <property type="match status" value="2"/>
</dbReference>
<evidence type="ECO:0000313" key="5">
    <source>
        <dbReference type="Proteomes" id="UP001597012"/>
    </source>
</evidence>
<dbReference type="EMBL" id="JBHTHY010000003">
    <property type="protein sequence ID" value="MFD0796801.1"/>
    <property type="molecule type" value="Genomic_DNA"/>
</dbReference>
<dbReference type="RefSeq" id="WP_379932726.1">
    <property type="nucleotide sequence ID" value="NZ_JBHTHY010000003.1"/>
</dbReference>
<keyword evidence="5" id="KW-1185">Reference proteome</keyword>
<evidence type="ECO:0000313" key="4">
    <source>
        <dbReference type="EMBL" id="MFD0796801.1"/>
    </source>
</evidence>
<dbReference type="SMART" id="SM00382">
    <property type="entry name" value="AAA"/>
    <property type="match status" value="1"/>
</dbReference>
<organism evidence="4 5">
    <name type="scientific">Maribacter chungangensis</name>
    <dbReference type="NCBI Taxonomy" id="1069117"/>
    <lineage>
        <taxon>Bacteria</taxon>
        <taxon>Pseudomonadati</taxon>
        <taxon>Bacteroidota</taxon>
        <taxon>Flavobacteriia</taxon>
        <taxon>Flavobacteriales</taxon>
        <taxon>Flavobacteriaceae</taxon>
        <taxon>Maribacter</taxon>
    </lineage>
</organism>
<dbReference type="PROSITE" id="PS50893">
    <property type="entry name" value="ABC_TRANSPORTER_2"/>
    <property type="match status" value="1"/>
</dbReference>
<sequence length="410" mass="46258">MTTHWAIYIDNDSHKSGFIEEVLKQGQTVFKFPVKKKGALFSPLAVTKFINKEEQYGRSALKNSRQPLKTMSSGEQKKALLNFIIQEQPDYIILDNPFDNLDIDSQAELKQLLIQKSQDISFIQLASRKSDILPFINRFGTLKEGEFIQLDAKSTTDTINATPVFNKQLPKPIHTHGSVTNILIEFRNVSILYKDRPILKNISWKVQKGDFWQLMGKNGSGKTTMLSMIFGDNPKAYGQDIYIFGKKKGTGESVWEIKEQIGYFSSNMTDKYTGRHSVEQMLISGFTDAVGLYTLPTETQKQRSKEWLVLLGLWEKRTTLFRFLSTGQQRLLMTARAMVKHPPLLILDEPTAGMDDNAAALLVALVNKIAQETNTSIIFVSHRIEPGLLPKSIYELEMTPNGSTGSTVPA</sequence>
<keyword evidence="1" id="KW-0547">Nucleotide-binding</keyword>
<name>A0ABW3B1U1_9FLAO</name>
<keyword evidence="2 4" id="KW-0067">ATP-binding</keyword>
<comment type="caution">
    <text evidence="4">The sequence shown here is derived from an EMBL/GenBank/DDBJ whole genome shotgun (WGS) entry which is preliminary data.</text>
</comment>
<dbReference type="PANTHER" id="PTHR43158:SF2">
    <property type="entry name" value="SKFA PEPTIDE EXPORT ATP-BINDING PROTEIN SKFE"/>
    <property type="match status" value="1"/>
</dbReference>